<feature type="region of interest" description="Disordered" evidence="1">
    <location>
        <begin position="1"/>
        <end position="21"/>
    </location>
</feature>
<dbReference type="Gene3D" id="3.90.960.10">
    <property type="entry name" value="YbaK/aminoacyl-tRNA synthetase-associated domain"/>
    <property type="match status" value="1"/>
</dbReference>
<accession>A0ABW0YWG5</accession>
<feature type="domain" description="YbaK/aminoacyl-tRNA synthetase-associated" evidence="2">
    <location>
        <begin position="5"/>
        <end position="66"/>
    </location>
</feature>
<dbReference type="Pfam" id="PF04073">
    <property type="entry name" value="tRNA_edit"/>
    <property type="match status" value="1"/>
</dbReference>
<dbReference type="InterPro" id="IPR007214">
    <property type="entry name" value="YbaK/aa-tRNA-synth-assoc-dom"/>
</dbReference>
<gene>
    <name evidence="3" type="ORF">ACFP1Z_11805</name>
</gene>
<name>A0ABW0YWG5_9ACTN</name>
<organism evidence="3 4">
    <name type="scientific">Streptomyces gamaensis</name>
    <dbReference type="NCBI Taxonomy" id="1763542"/>
    <lineage>
        <taxon>Bacteria</taxon>
        <taxon>Bacillati</taxon>
        <taxon>Actinomycetota</taxon>
        <taxon>Actinomycetes</taxon>
        <taxon>Kitasatosporales</taxon>
        <taxon>Streptomycetaceae</taxon>
        <taxon>Streptomyces</taxon>
    </lineage>
</organism>
<dbReference type="RefSeq" id="WP_390316038.1">
    <property type="nucleotide sequence ID" value="NZ_JBHSPB010000006.1"/>
</dbReference>
<comment type="caution">
    <text evidence="3">The sequence shown here is derived from an EMBL/GenBank/DDBJ whole genome shotgun (WGS) entry which is preliminary data.</text>
</comment>
<evidence type="ECO:0000256" key="1">
    <source>
        <dbReference type="SAM" id="MobiDB-lite"/>
    </source>
</evidence>
<sequence>MPHSALAPAGEDDLDGLGAQRGGVMPFTERADVTVVVDSSVPGMGRVYCGSGRADRTLWVDVDDIVALSPQRVLAPIGKSA</sequence>
<evidence type="ECO:0000259" key="2">
    <source>
        <dbReference type="Pfam" id="PF04073"/>
    </source>
</evidence>
<dbReference type="EMBL" id="JBHSPB010000006">
    <property type="protein sequence ID" value="MFC5720851.1"/>
    <property type="molecule type" value="Genomic_DNA"/>
</dbReference>
<keyword evidence="4" id="KW-1185">Reference proteome</keyword>
<dbReference type="SUPFAM" id="SSF55826">
    <property type="entry name" value="YbaK/ProRS associated domain"/>
    <property type="match status" value="1"/>
</dbReference>
<evidence type="ECO:0000313" key="3">
    <source>
        <dbReference type="EMBL" id="MFC5720851.1"/>
    </source>
</evidence>
<dbReference type="Proteomes" id="UP001596083">
    <property type="component" value="Unassembled WGS sequence"/>
</dbReference>
<dbReference type="InterPro" id="IPR036754">
    <property type="entry name" value="YbaK/aa-tRNA-synt-asso_dom_sf"/>
</dbReference>
<proteinExistence type="predicted"/>
<reference evidence="4" key="1">
    <citation type="journal article" date="2019" name="Int. J. Syst. Evol. Microbiol.">
        <title>The Global Catalogue of Microorganisms (GCM) 10K type strain sequencing project: providing services to taxonomists for standard genome sequencing and annotation.</title>
        <authorList>
            <consortium name="The Broad Institute Genomics Platform"/>
            <consortium name="The Broad Institute Genome Sequencing Center for Infectious Disease"/>
            <person name="Wu L."/>
            <person name="Ma J."/>
        </authorList>
    </citation>
    <scope>NUCLEOTIDE SEQUENCE [LARGE SCALE GENOMIC DNA]</scope>
    <source>
        <strain evidence="4">CGMCC 4.7304</strain>
    </source>
</reference>
<evidence type="ECO:0000313" key="4">
    <source>
        <dbReference type="Proteomes" id="UP001596083"/>
    </source>
</evidence>
<protein>
    <submittedName>
        <fullName evidence="3">YbaK/EbsC family protein</fullName>
    </submittedName>
</protein>